<proteinExistence type="inferred from homology"/>
<reference evidence="9 10" key="1">
    <citation type="submission" date="2017-05" db="EMBL/GenBank/DDBJ databases">
        <authorList>
            <person name="Varghese N."/>
            <person name="Submissions S."/>
        </authorList>
    </citation>
    <scope>NUCLEOTIDE SEQUENCE [LARGE SCALE GENOMIC DNA]</scope>
    <source>
        <strain evidence="9 10">DSM 15522</strain>
    </source>
</reference>
<dbReference type="PANTHER" id="PTHR11067:SF9">
    <property type="entry name" value="INOSINE TRIPHOSPHATE PYROPHOSPHATASE"/>
    <property type="match status" value="1"/>
</dbReference>
<dbReference type="SUPFAM" id="SSF52972">
    <property type="entry name" value="ITPase-like"/>
    <property type="match status" value="1"/>
</dbReference>
<gene>
    <name evidence="9" type="ORF">SAMN06265339_0811</name>
</gene>
<feature type="binding site" evidence="7">
    <location>
        <position position="176"/>
    </location>
    <ligand>
        <name>substrate</name>
    </ligand>
</feature>
<comment type="function">
    <text evidence="7">Pyrophosphatase that catalyzes the hydrolysis of nucleoside triphosphates to their monophosphate derivatives, with a high preference for the non-canonical purine nucleotides XTP (xanthosine triphosphate), dITP (deoxyinosine triphosphate) and ITP. Seems to function as a house-cleaning enzyme that removes non-canonical purine nucleotides from the nucleotide pool, thus preventing their incorporation into DNA/RNA and avoiding chromosomal lesions.</text>
</comment>
<evidence type="ECO:0000256" key="1">
    <source>
        <dbReference type="ARBA" id="ARBA00008023"/>
    </source>
</evidence>
<evidence type="ECO:0000256" key="7">
    <source>
        <dbReference type="HAMAP-Rule" id="MF_01405"/>
    </source>
</evidence>
<evidence type="ECO:0000256" key="6">
    <source>
        <dbReference type="ARBA" id="ARBA00023080"/>
    </source>
</evidence>
<feature type="active site" description="Proton acceptor" evidence="7">
    <location>
        <position position="70"/>
    </location>
</feature>
<dbReference type="InterPro" id="IPR029001">
    <property type="entry name" value="ITPase-like_fam"/>
</dbReference>
<keyword evidence="2 7" id="KW-0479">Metal-binding</keyword>
<comment type="caution">
    <text evidence="9">The sequence shown here is derived from an EMBL/GenBank/DDBJ whole genome shotgun (WGS) entry which is preliminary data.</text>
</comment>
<dbReference type="InterPro" id="IPR002637">
    <property type="entry name" value="RdgB/HAM1"/>
</dbReference>
<accession>A0ABY1NL67</accession>
<dbReference type="Pfam" id="PF01725">
    <property type="entry name" value="Ham1p_like"/>
    <property type="match status" value="1"/>
</dbReference>
<evidence type="ECO:0000313" key="9">
    <source>
        <dbReference type="EMBL" id="SMP10465.1"/>
    </source>
</evidence>
<dbReference type="NCBIfam" id="TIGR00042">
    <property type="entry name" value="RdgB/HAM1 family non-canonical purine NTP pyrophosphatase"/>
    <property type="match status" value="1"/>
</dbReference>
<keyword evidence="3 7" id="KW-0547">Nucleotide-binding</keyword>
<dbReference type="EMBL" id="FXUB01000002">
    <property type="protein sequence ID" value="SMP10465.1"/>
    <property type="molecule type" value="Genomic_DNA"/>
</dbReference>
<dbReference type="Proteomes" id="UP001157911">
    <property type="component" value="Unassembled WGS sequence"/>
</dbReference>
<feature type="binding site" evidence="7">
    <location>
        <position position="71"/>
    </location>
    <ligand>
        <name>substrate</name>
    </ligand>
</feature>
<comment type="subunit">
    <text evidence="7">Homodimer.</text>
</comment>
<feature type="binding site" evidence="7">
    <location>
        <position position="41"/>
    </location>
    <ligand>
        <name>Mg(2+)</name>
        <dbReference type="ChEBI" id="CHEBI:18420"/>
    </ligand>
</feature>
<evidence type="ECO:0000256" key="8">
    <source>
        <dbReference type="RuleBase" id="RU003781"/>
    </source>
</evidence>
<comment type="cofactor">
    <cofactor evidence="7">
        <name>Mg(2+)</name>
        <dbReference type="ChEBI" id="CHEBI:18420"/>
    </cofactor>
    <text evidence="7">Binds 1 Mg(2+) ion per subunit.</text>
</comment>
<comment type="catalytic activity">
    <reaction evidence="7">
        <text>dITP + H2O = dIMP + diphosphate + H(+)</text>
        <dbReference type="Rhea" id="RHEA:28342"/>
        <dbReference type="ChEBI" id="CHEBI:15377"/>
        <dbReference type="ChEBI" id="CHEBI:15378"/>
        <dbReference type="ChEBI" id="CHEBI:33019"/>
        <dbReference type="ChEBI" id="CHEBI:61194"/>
        <dbReference type="ChEBI" id="CHEBI:61382"/>
        <dbReference type="EC" id="3.6.1.66"/>
    </reaction>
</comment>
<comment type="similarity">
    <text evidence="1 7 8">Belongs to the HAM1 NTPase family.</text>
</comment>
<feature type="binding site" evidence="7">
    <location>
        <begin position="7"/>
        <end position="12"/>
    </location>
    <ligand>
        <name>substrate</name>
    </ligand>
</feature>
<feature type="binding site" evidence="7">
    <location>
        <position position="70"/>
    </location>
    <ligand>
        <name>Mg(2+)</name>
        <dbReference type="ChEBI" id="CHEBI:18420"/>
    </ligand>
</feature>
<comment type="catalytic activity">
    <reaction evidence="7">
        <text>ITP + H2O = IMP + diphosphate + H(+)</text>
        <dbReference type="Rhea" id="RHEA:29399"/>
        <dbReference type="ChEBI" id="CHEBI:15377"/>
        <dbReference type="ChEBI" id="CHEBI:15378"/>
        <dbReference type="ChEBI" id="CHEBI:33019"/>
        <dbReference type="ChEBI" id="CHEBI:58053"/>
        <dbReference type="ChEBI" id="CHEBI:61402"/>
        <dbReference type="EC" id="3.6.1.66"/>
    </reaction>
</comment>
<dbReference type="CDD" id="cd00515">
    <property type="entry name" value="HAM1"/>
    <property type="match status" value="1"/>
</dbReference>
<keyword evidence="6 7" id="KW-0546">Nucleotide metabolism</keyword>
<dbReference type="PANTHER" id="PTHR11067">
    <property type="entry name" value="INOSINE TRIPHOSPHATE PYROPHOSPHATASE/HAM1 PROTEIN"/>
    <property type="match status" value="1"/>
</dbReference>
<evidence type="ECO:0000256" key="4">
    <source>
        <dbReference type="ARBA" id="ARBA00022801"/>
    </source>
</evidence>
<dbReference type="Gene3D" id="3.90.950.10">
    <property type="match status" value="1"/>
</dbReference>
<organism evidence="9 10">
    <name type="scientific">Desulfurobacterium pacificum</name>
    <dbReference type="NCBI Taxonomy" id="240166"/>
    <lineage>
        <taxon>Bacteria</taxon>
        <taxon>Pseudomonadati</taxon>
        <taxon>Aquificota</taxon>
        <taxon>Aquificia</taxon>
        <taxon>Desulfurobacteriales</taxon>
        <taxon>Desulfurobacteriaceae</taxon>
        <taxon>Desulfurobacterium</taxon>
    </lineage>
</organism>
<feature type="binding site" evidence="7">
    <location>
        <begin position="181"/>
        <end position="182"/>
    </location>
    <ligand>
        <name>substrate</name>
    </ligand>
</feature>
<comment type="catalytic activity">
    <reaction evidence="7">
        <text>XTP + H2O = XMP + diphosphate + H(+)</text>
        <dbReference type="Rhea" id="RHEA:28610"/>
        <dbReference type="ChEBI" id="CHEBI:15377"/>
        <dbReference type="ChEBI" id="CHEBI:15378"/>
        <dbReference type="ChEBI" id="CHEBI:33019"/>
        <dbReference type="ChEBI" id="CHEBI:57464"/>
        <dbReference type="ChEBI" id="CHEBI:61314"/>
        <dbReference type="EC" id="3.6.1.66"/>
    </reaction>
</comment>
<keyword evidence="5 7" id="KW-0460">Magnesium</keyword>
<dbReference type="HAMAP" id="MF_01405">
    <property type="entry name" value="Non_canon_purine_NTPase"/>
    <property type="match status" value="1"/>
</dbReference>
<evidence type="ECO:0000256" key="3">
    <source>
        <dbReference type="ARBA" id="ARBA00022741"/>
    </source>
</evidence>
<keyword evidence="10" id="KW-1185">Reference proteome</keyword>
<dbReference type="InterPro" id="IPR020922">
    <property type="entry name" value="dITP/XTP_pyrophosphatase"/>
</dbReference>
<protein>
    <recommendedName>
        <fullName evidence="7">dITP/XTP pyrophosphatase</fullName>
        <ecNumber evidence="7">3.6.1.66</ecNumber>
    </recommendedName>
    <alternativeName>
        <fullName evidence="7">Non-canonical purine NTP pyrophosphatase</fullName>
    </alternativeName>
    <alternativeName>
        <fullName evidence="7">Non-standard purine NTP pyrophosphatase</fullName>
    </alternativeName>
    <alternativeName>
        <fullName evidence="7">Nucleoside-triphosphate diphosphatase</fullName>
    </alternativeName>
    <alternativeName>
        <fullName evidence="7">Nucleoside-triphosphate pyrophosphatase</fullName>
        <shortName evidence="7">NTPase</shortName>
    </alternativeName>
</protein>
<evidence type="ECO:0000256" key="2">
    <source>
        <dbReference type="ARBA" id="ARBA00022723"/>
    </source>
</evidence>
<keyword evidence="4 7" id="KW-0378">Hydrolase</keyword>
<evidence type="ECO:0000256" key="5">
    <source>
        <dbReference type="ARBA" id="ARBA00022842"/>
    </source>
</evidence>
<evidence type="ECO:0000313" key="10">
    <source>
        <dbReference type="Proteomes" id="UP001157911"/>
    </source>
</evidence>
<feature type="binding site" evidence="7">
    <location>
        <begin position="153"/>
        <end position="156"/>
    </location>
    <ligand>
        <name>substrate</name>
    </ligand>
</feature>
<dbReference type="RefSeq" id="WP_283400298.1">
    <property type="nucleotide sequence ID" value="NZ_FXUB01000002.1"/>
</dbReference>
<dbReference type="EC" id="3.6.1.66" evidence="7"/>
<name>A0ABY1NL67_9BACT</name>
<sequence>MKVVFATGNQGKVREVREKLKSLNVEVISLKDLNVSLEPPEETGETFLENAYQKATYYAKRLNLPVIAEDSGLVVEKLGGLPGVRSARFAGENATDEENNALLIKKLKELGLTESPAKYVSFFVFSYPETFGFWSEGEVKGKVITEPRGSGGFGYDPLFIPEGYSKTMAELTIEEKNRISHRGKALEKFVRLLKDVL</sequence>